<protein>
    <submittedName>
        <fullName evidence="2">Uncharacterized protein</fullName>
    </submittedName>
</protein>
<accession>A0A6J4UQJ2</accession>
<feature type="chain" id="PRO_5026777411" evidence="1">
    <location>
        <begin position="26"/>
        <end position="116"/>
    </location>
</feature>
<dbReference type="AlphaFoldDB" id="A0A6J4UQJ2"/>
<reference evidence="2" key="1">
    <citation type="submission" date="2020-02" db="EMBL/GenBank/DDBJ databases">
        <authorList>
            <person name="Meier V. D."/>
        </authorList>
    </citation>
    <scope>NUCLEOTIDE SEQUENCE</scope>
    <source>
        <strain evidence="2">AVDCRST_MAG81</strain>
    </source>
</reference>
<evidence type="ECO:0000256" key="1">
    <source>
        <dbReference type="SAM" id="SignalP"/>
    </source>
</evidence>
<gene>
    <name evidence="2" type="ORF">AVDCRST_MAG81-52</name>
</gene>
<feature type="signal peptide" evidence="1">
    <location>
        <begin position="1"/>
        <end position="25"/>
    </location>
</feature>
<proteinExistence type="predicted"/>
<evidence type="ECO:0000313" key="2">
    <source>
        <dbReference type="EMBL" id="CAA9553760.1"/>
    </source>
</evidence>
<name>A0A6J4UQJ2_9CYAN</name>
<organism evidence="2">
    <name type="scientific">uncultured Synechococcales cyanobacterium</name>
    <dbReference type="NCBI Taxonomy" id="1936017"/>
    <lineage>
        <taxon>Bacteria</taxon>
        <taxon>Bacillati</taxon>
        <taxon>Cyanobacteriota</taxon>
        <taxon>Cyanophyceae</taxon>
        <taxon>Synechococcales</taxon>
        <taxon>environmental samples</taxon>
    </lineage>
</organism>
<keyword evidence="1" id="KW-0732">Signal</keyword>
<sequence length="116" mass="12916">MKKRQLLTTALAVSSLIGTAFGARAQLPESNPNCNQHSTKATVYGHTYQVPAFFCLDSDYSKSIVVDISNLTSNREAVTAVSAPKGTSKIFIRYQDGQTQQWLFEGQTLFPTRYQY</sequence>
<dbReference type="EMBL" id="CADCWO010000005">
    <property type="protein sequence ID" value="CAA9553760.1"/>
    <property type="molecule type" value="Genomic_DNA"/>
</dbReference>